<dbReference type="AlphaFoldDB" id="A0A4V6A3D0"/>
<organism evidence="2 3">
    <name type="scientific">Steinernema carpocapsae</name>
    <name type="common">Entomopathogenic nematode</name>
    <dbReference type="NCBI Taxonomy" id="34508"/>
    <lineage>
        <taxon>Eukaryota</taxon>
        <taxon>Metazoa</taxon>
        <taxon>Ecdysozoa</taxon>
        <taxon>Nematoda</taxon>
        <taxon>Chromadorea</taxon>
        <taxon>Rhabditida</taxon>
        <taxon>Tylenchina</taxon>
        <taxon>Panagrolaimomorpha</taxon>
        <taxon>Strongyloidoidea</taxon>
        <taxon>Steinernematidae</taxon>
        <taxon>Steinernema</taxon>
    </lineage>
</organism>
<reference evidence="2 3" key="2">
    <citation type="journal article" date="2019" name="G3 (Bethesda)">
        <title>Hybrid Assembly of the Genome of the Entomopathogenic Nematode Steinernema carpocapsae Identifies the X-Chromosome.</title>
        <authorList>
            <person name="Serra L."/>
            <person name="Macchietto M."/>
            <person name="Macias-Munoz A."/>
            <person name="McGill C.J."/>
            <person name="Rodriguez I.M."/>
            <person name="Rodriguez B."/>
            <person name="Murad R."/>
            <person name="Mortazavi A."/>
        </authorList>
    </citation>
    <scope>NUCLEOTIDE SEQUENCE [LARGE SCALE GENOMIC DNA]</scope>
    <source>
        <strain evidence="2 3">ALL</strain>
    </source>
</reference>
<accession>A0A4V6A3D0</accession>
<evidence type="ECO:0000313" key="2">
    <source>
        <dbReference type="EMBL" id="TKR82705.1"/>
    </source>
</evidence>
<gene>
    <name evidence="2" type="ORF">L596_016390</name>
</gene>
<comment type="caution">
    <text evidence="2">The sequence shown here is derived from an EMBL/GenBank/DDBJ whole genome shotgun (WGS) entry which is preliminary data.</text>
</comment>
<dbReference type="OrthoDB" id="5865690at2759"/>
<evidence type="ECO:0000313" key="3">
    <source>
        <dbReference type="Proteomes" id="UP000298663"/>
    </source>
</evidence>
<proteinExistence type="predicted"/>
<feature type="compositionally biased region" description="Pro residues" evidence="1">
    <location>
        <begin position="173"/>
        <end position="184"/>
    </location>
</feature>
<feature type="region of interest" description="Disordered" evidence="1">
    <location>
        <begin position="173"/>
        <end position="192"/>
    </location>
</feature>
<sequence length="297" mass="34974">MFRRVPQAILQKLNAWTNPNWAIWREEMEMRKAFLKKKFQSAAMRFMKVPVLLKTFRSVMDPFSHYVNPVEKEAPVQKQDVKKRKYEAMFQAAAKRLIVERKLANPNADPWDVFFYKFVKIDAEDATFRIDIDKSKLDEFLYEEESAPSPIPDYETDIASLATDRYRLMALTPPPMKRVNSPPPERPKRTPSLPAINRQTVLLHKRRMDPVKESRKSPIRLELPRVHDAQRSKSPKATSSAVQNVRWKITRVRHSPDGKTTLNRLFYLPDITQKPSYNMPFPVNDIMPHWGFNDYQF</sequence>
<dbReference type="STRING" id="34508.A0A4V6A3D0"/>
<name>A0A4V6A3D0_STECR</name>
<evidence type="ECO:0000256" key="1">
    <source>
        <dbReference type="SAM" id="MobiDB-lite"/>
    </source>
</evidence>
<dbReference type="Proteomes" id="UP000298663">
    <property type="component" value="Unassembled WGS sequence"/>
</dbReference>
<dbReference type="EMBL" id="AZBU02000004">
    <property type="protein sequence ID" value="TKR82705.1"/>
    <property type="molecule type" value="Genomic_DNA"/>
</dbReference>
<reference evidence="2 3" key="1">
    <citation type="journal article" date="2015" name="Genome Biol.">
        <title>Comparative genomics of Steinernema reveals deeply conserved gene regulatory networks.</title>
        <authorList>
            <person name="Dillman A.R."/>
            <person name="Macchietto M."/>
            <person name="Porter C.F."/>
            <person name="Rogers A."/>
            <person name="Williams B."/>
            <person name="Antoshechkin I."/>
            <person name="Lee M.M."/>
            <person name="Goodwin Z."/>
            <person name="Lu X."/>
            <person name="Lewis E.E."/>
            <person name="Goodrich-Blair H."/>
            <person name="Stock S.P."/>
            <person name="Adams B.J."/>
            <person name="Sternberg P.W."/>
            <person name="Mortazavi A."/>
        </authorList>
    </citation>
    <scope>NUCLEOTIDE SEQUENCE [LARGE SCALE GENOMIC DNA]</scope>
    <source>
        <strain evidence="2 3">ALL</strain>
    </source>
</reference>
<protein>
    <submittedName>
        <fullName evidence="2">Uncharacterized protein</fullName>
    </submittedName>
</protein>
<keyword evidence="3" id="KW-1185">Reference proteome</keyword>